<sequence>MNMENDLRKLYWLFVFFISFIPLSGVLYGIIYDNKHVYRISLNGVTIVFALGLAISLWFHFCKCFVPVAVKILSGTSKGLEPISKFLIETRFIGSFISLCIRTIFFCWFIILLISDVFVRATFSRLAGLHKGTNHRYSPIGATNTNFQPLGLFENIEDKNTTKLNGLQYSQKIALSLASAAKLAFEDVPIIAYELKNAGYDMKTFKPIAYKNICGYICEKDNNIILVFRGSNPLNIQNCLTDIRSFLRKIESSVKGDMGLVHEGFYEAMGEPTDIDDELSYSKSQTTIELHNTSLVKIVETTFKAIKTLIIFLFESIITHVYDPIDHRYLGKDERYSSAYSQATRRITDLCQSGQGDNKNDDLVYENRKDINEQSIIQRKLTRESCKKRLFITGHSLGGGLALVFLAKLIQHDSPLLNILSGVYTYGQPNVGDIEFAKSYGPDISKKIFLHVYDNDIVCRIPPWAPYVGPPGNLIFMDSSYSISIYPPNPVTNLSIPIRTVRKISFIQLSGILNLNVIRRMINESWLRITFRFIFPFFINDHFPGEYTNAIREGKIERIILGIDEIGILY</sequence>
<evidence type="ECO:0000313" key="3">
    <source>
        <dbReference type="EMBL" id="RIB19427.1"/>
    </source>
</evidence>
<feature type="transmembrane region" description="Helical" evidence="1">
    <location>
        <begin position="92"/>
        <end position="115"/>
    </location>
</feature>
<dbReference type="InterPro" id="IPR044819">
    <property type="entry name" value="OBL-like"/>
</dbReference>
<dbReference type="InterPro" id="IPR002921">
    <property type="entry name" value="Fungal_lipase-type"/>
</dbReference>
<feature type="transmembrane region" description="Helical" evidence="1">
    <location>
        <begin position="42"/>
        <end position="61"/>
    </location>
</feature>
<dbReference type="PANTHER" id="PTHR46086:SF3">
    <property type="entry name" value="TRIACYLGLYCEROL LIPASE OBL1"/>
    <property type="match status" value="1"/>
</dbReference>
<keyword evidence="1" id="KW-1133">Transmembrane helix</keyword>
<keyword evidence="3" id="KW-0378">Hydrolase</keyword>
<dbReference type="SUPFAM" id="SSF53474">
    <property type="entry name" value="alpha/beta-Hydrolases"/>
    <property type="match status" value="1"/>
</dbReference>
<gene>
    <name evidence="3" type="ORF">C2G38_2000150</name>
</gene>
<feature type="transmembrane region" description="Helical" evidence="1">
    <location>
        <begin position="390"/>
        <end position="410"/>
    </location>
</feature>
<protein>
    <submittedName>
        <fullName evidence="3">Alpha/Beta hydrolase protein</fullName>
    </submittedName>
</protein>
<dbReference type="InterPro" id="IPR029058">
    <property type="entry name" value="AB_hydrolase_fold"/>
</dbReference>
<feature type="domain" description="Fungal lipase-type" evidence="2">
    <location>
        <begin position="378"/>
        <end position="464"/>
    </location>
</feature>
<dbReference type="GO" id="GO:0004806">
    <property type="term" value="F:triacylglycerol lipase activity"/>
    <property type="evidence" value="ECO:0007669"/>
    <property type="project" value="InterPro"/>
</dbReference>
<comment type="caution">
    <text evidence="3">The sequence shown here is derived from an EMBL/GenBank/DDBJ whole genome shotgun (WGS) entry which is preliminary data.</text>
</comment>
<dbReference type="OrthoDB" id="2338663at2759"/>
<feature type="transmembrane region" description="Helical" evidence="1">
    <location>
        <begin position="12"/>
        <end position="30"/>
    </location>
</feature>
<name>A0A397VDM4_9GLOM</name>
<keyword evidence="4" id="KW-1185">Reference proteome</keyword>
<reference evidence="3 4" key="1">
    <citation type="submission" date="2018-06" db="EMBL/GenBank/DDBJ databases">
        <title>Comparative genomics reveals the genomic features of Rhizophagus irregularis, R. cerebriforme, R. diaphanum and Gigaspora rosea, and their symbiotic lifestyle signature.</title>
        <authorList>
            <person name="Morin E."/>
            <person name="San Clemente H."/>
            <person name="Chen E.C.H."/>
            <person name="De La Providencia I."/>
            <person name="Hainaut M."/>
            <person name="Kuo A."/>
            <person name="Kohler A."/>
            <person name="Murat C."/>
            <person name="Tang N."/>
            <person name="Roy S."/>
            <person name="Loubradou J."/>
            <person name="Henrissat B."/>
            <person name="Grigoriev I.V."/>
            <person name="Corradi N."/>
            <person name="Roux C."/>
            <person name="Martin F.M."/>
        </authorList>
    </citation>
    <scope>NUCLEOTIDE SEQUENCE [LARGE SCALE GENOMIC DNA]</scope>
    <source>
        <strain evidence="3 4">DAOM 194757</strain>
    </source>
</reference>
<accession>A0A397VDM4</accession>
<keyword evidence="1" id="KW-0472">Membrane</keyword>
<dbReference type="PANTHER" id="PTHR46086">
    <property type="entry name" value="ALPHA/BETA-HYDROLASES SUPERFAMILY PROTEIN"/>
    <property type="match status" value="1"/>
</dbReference>
<keyword evidence="1" id="KW-0812">Transmembrane</keyword>
<dbReference type="STRING" id="44941.A0A397VDM4"/>
<dbReference type="Pfam" id="PF01764">
    <property type="entry name" value="Lipase_3"/>
    <property type="match status" value="1"/>
</dbReference>
<dbReference type="GO" id="GO:0006629">
    <property type="term" value="P:lipid metabolic process"/>
    <property type="evidence" value="ECO:0007669"/>
    <property type="project" value="InterPro"/>
</dbReference>
<dbReference type="Gene3D" id="3.40.50.1820">
    <property type="entry name" value="alpha/beta hydrolase"/>
    <property type="match status" value="1"/>
</dbReference>
<dbReference type="EMBL" id="QKWP01000475">
    <property type="protein sequence ID" value="RIB19427.1"/>
    <property type="molecule type" value="Genomic_DNA"/>
</dbReference>
<evidence type="ECO:0000259" key="2">
    <source>
        <dbReference type="Pfam" id="PF01764"/>
    </source>
</evidence>
<evidence type="ECO:0000313" key="4">
    <source>
        <dbReference type="Proteomes" id="UP000266673"/>
    </source>
</evidence>
<dbReference type="CDD" id="cd00519">
    <property type="entry name" value="Lipase_3"/>
    <property type="match status" value="1"/>
</dbReference>
<proteinExistence type="predicted"/>
<dbReference type="AlphaFoldDB" id="A0A397VDM4"/>
<dbReference type="Proteomes" id="UP000266673">
    <property type="component" value="Unassembled WGS sequence"/>
</dbReference>
<evidence type="ECO:0000256" key="1">
    <source>
        <dbReference type="SAM" id="Phobius"/>
    </source>
</evidence>
<organism evidence="3 4">
    <name type="scientific">Gigaspora rosea</name>
    <dbReference type="NCBI Taxonomy" id="44941"/>
    <lineage>
        <taxon>Eukaryota</taxon>
        <taxon>Fungi</taxon>
        <taxon>Fungi incertae sedis</taxon>
        <taxon>Mucoromycota</taxon>
        <taxon>Glomeromycotina</taxon>
        <taxon>Glomeromycetes</taxon>
        <taxon>Diversisporales</taxon>
        <taxon>Gigasporaceae</taxon>
        <taxon>Gigaspora</taxon>
    </lineage>
</organism>